<keyword evidence="2 4" id="KW-0238">DNA-binding</keyword>
<dbReference type="RefSeq" id="WP_166151980.1">
    <property type="nucleotide sequence ID" value="NZ_JAAOIW010000006.1"/>
</dbReference>
<organism evidence="6 7">
    <name type="scientific">Paenibacillus agricola</name>
    <dbReference type="NCBI Taxonomy" id="2716264"/>
    <lineage>
        <taxon>Bacteria</taxon>
        <taxon>Bacillati</taxon>
        <taxon>Bacillota</taxon>
        <taxon>Bacilli</taxon>
        <taxon>Bacillales</taxon>
        <taxon>Paenibacillaceae</taxon>
        <taxon>Paenibacillus</taxon>
    </lineage>
</organism>
<evidence type="ECO:0000256" key="2">
    <source>
        <dbReference type="ARBA" id="ARBA00023125"/>
    </source>
</evidence>
<dbReference type="PROSITE" id="PS01081">
    <property type="entry name" value="HTH_TETR_1"/>
    <property type="match status" value="1"/>
</dbReference>
<dbReference type="Proteomes" id="UP001165962">
    <property type="component" value="Unassembled WGS sequence"/>
</dbReference>
<keyword evidence="1" id="KW-0805">Transcription regulation</keyword>
<feature type="domain" description="HTH tetR-type" evidence="5">
    <location>
        <begin position="9"/>
        <end position="69"/>
    </location>
</feature>
<dbReference type="EMBL" id="JAAOIW010000006">
    <property type="protein sequence ID" value="NHN31683.1"/>
    <property type="molecule type" value="Genomic_DNA"/>
</dbReference>
<dbReference type="PANTHER" id="PTHR30055:SF234">
    <property type="entry name" value="HTH-TYPE TRANSCRIPTIONAL REGULATOR BETI"/>
    <property type="match status" value="1"/>
</dbReference>
<evidence type="ECO:0000313" key="6">
    <source>
        <dbReference type="EMBL" id="NHN31683.1"/>
    </source>
</evidence>
<dbReference type="Gene3D" id="1.10.357.10">
    <property type="entry name" value="Tetracycline Repressor, domain 2"/>
    <property type="match status" value="1"/>
</dbReference>
<protein>
    <submittedName>
        <fullName evidence="6">TetR/AcrR family transcriptional regulator</fullName>
    </submittedName>
</protein>
<evidence type="ECO:0000313" key="7">
    <source>
        <dbReference type="Proteomes" id="UP001165962"/>
    </source>
</evidence>
<evidence type="ECO:0000256" key="1">
    <source>
        <dbReference type="ARBA" id="ARBA00023015"/>
    </source>
</evidence>
<accession>A0ABX0J7T8</accession>
<reference evidence="6" key="1">
    <citation type="submission" date="2020-03" db="EMBL/GenBank/DDBJ databases">
        <title>Draft sequencing of Paenibacilllus sp. S3N08.</title>
        <authorList>
            <person name="Kim D.-U."/>
        </authorList>
    </citation>
    <scope>NUCLEOTIDE SEQUENCE</scope>
    <source>
        <strain evidence="6">S3N08</strain>
    </source>
</reference>
<dbReference type="PROSITE" id="PS50977">
    <property type="entry name" value="HTH_TETR_2"/>
    <property type="match status" value="1"/>
</dbReference>
<sequence>MTKNTTISVNRRIDIISAAIEVFAEIGYYRATTAKVAERAQISQPYIFRFFPTKEALLLEALEVSWTRILDAFRSVIHTVSSDQLEKELIEAYVQIMKSYQNETLLQMQAQTIKEDAIVEVMQKGYRNVQQLVVDAFKQAGIEKPYERTIIFLARGMLCNISMALHLPELMSNELEEI</sequence>
<dbReference type="SUPFAM" id="SSF46689">
    <property type="entry name" value="Homeodomain-like"/>
    <property type="match status" value="1"/>
</dbReference>
<dbReference type="PRINTS" id="PR00455">
    <property type="entry name" value="HTHTETR"/>
</dbReference>
<evidence type="ECO:0000259" key="5">
    <source>
        <dbReference type="PROSITE" id="PS50977"/>
    </source>
</evidence>
<keyword evidence="7" id="KW-1185">Reference proteome</keyword>
<keyword evidence="3" id="KW-0804">Transcription</keyword>
<dbReference type="InterPro" id="IPR023772">
    <property type="entry name" value="DNA-bd_HTH_TetR-type_CS"/>
</dbReference>
<dbReference type="InterPro" id="IPR001647">
    <property type="entry name" value="HTH_TetR"/>
</dbReference>
<gene>
    <name evidence="6" type="ORF">G9U52_17765</name>
</gene>
<comment type="caution">
    <text evidence="6">The sequence shown here is derived from an EMBL/GenBank/DDBJ whole genome shotgun (WGS) entry which is preliminary data.</text>
</comment>
<dbReference type="InterPro" id="IPR009057">
    <property type="entry name" value="Homeodomain-like_sf"/>
</dbReference>
<evidence type="ECO:0000256" key="4">
    <source>
        <dbReference type="PROSITE-ProRule" id="PRU00335"/>
    </source>
</evidence>
<proteinExistence type="predicted"/>
<name>A0ABX0J7T8_9BACL</name>
<dbReference type="InterPro" id="IPR050109">
    <property type="entry name" value="HTH-type_TetR-like_transc_reg"/>
</dbReference>
<evidence type="ECO:0000256" key="3">
    <source>
        <dbReference type="ARBA" id="ARBA00023163"/>
    </source>
</evidence>
<dbReference type="PANTHER" id="PTHR30055">
    <property type="entry name" value="HTH-TYPE TRANSCRIPTIONAL REGULATOR RUTR"/>
    <property type="match status" value="1"/>
</dbReference>
<feature type="DNA-binding region" description="H-T-H motif" evidence="4">
    <location>
        <begin position="32"/>
        <end position="51"/>
    </location>
</feature>
<dbReference type="Pfam" id="PF00440">
    <property type="entry name" value="TetR_N"/>
    <property type="match status" value="1"/>
</dbReference>